<protein>
    <recommendedName>
        <fullName evidence="2 6">Malonyl CoA-acyl carrier protein transacylase</fullName>
        <ecNumber evidence="1 6">2.3.1.39</ecNumber>
    </recommendedName>
</protein>
<dbReference type="SUPFAM" id="SSF52151">
    <property type="entry name" value="FabD/lysophospholipase-like"/>
    <property type="match status" value="1"/>
</dbReference>
<dbReference type="Proteomes" id="UP000324194">
    <property type="component" value="Chromosome 2"/>
</dbReference>
<feature type="active site" evidence="7">
    <location>
        <position position="192"/>
    </location>
</feature>
<dbReference type="GO" id="GO:0005829">
    <property type="term" value="C:cytosol"/>
    <property type="evidence" value="ECO:0007669"/>
    <property type="project" value="TreeGrafter"/>
</dbReference>
<comment type="similarity">
    <text evidence="6">Belongs to the fabD family.</text>
</comment>
<dbReference type="Pfam" id="PF00698">
    <property type="entry name" value="Acyl_transf_1"/>
    <property type="match status" value="1"/>
</dbReference>
<dbReference type="GO" id="GO:0006633">
    <property type="term" value="P:fatty acid biosynthetic process"/>
    <property type="evidence" value="ECO:0007669"/>
    <property type="project" value="TreeGrafter"/>
</dbReference>
<evidence type="ECO:0000256" key="7">
    <source>
        <dbReference type="PIRSR" id="PIRSR000446-1"/>
    </source>
</evidence>
<dbReference type="GO" id="GO:0004314">
    <property type="term" value="F:[acyl-carrier-protein] S-malonyltransferase activity"/>
    <property type="evidence" value="ECO:0007669"/>
    <property type="project" value="UniProtKB-EC"/>
</dbReference>
<evidence type="ECO:0000313" key="9">
    <source>
        <dbReference type="EMBL" id="VVC77178.1"/>
    </source>
</evidence>
<dbReference type="Gene3D" id="3.40.366.10">
    <property type="entry name" value="Malonyl-Coenzyme A Acyl Carrier Protein, domain 2"/>
    <property type="match status" value="1"/>
</dbReference>
<evidence type="ECO:0000256" key="1">
    <source>
        <dbReference type="ARBA" id="ARBA00013258"/>
    </source>
</evidence>
<evidence type="ECO:0000256" key="5">
    <source>
        <dbReference type="ARBA" id="ARBA00048462"/>
    </source>
</evidence>
<dbReference type="InterPro" id="IPR024925">
    <property type="entry name" value="Malonyl_CoA-ACP_transAc"/>
</dbReference>
<dbReference type="KEGG" id="asip:AQUSIP_25050"/>
<dbReference type="InterPro" id="IPR004410">
    <property type="entry name" value="Malonyl_CoA-ACP_transAc_FabD"/>
</dbReference>
<reference evidence="9 10" key="1">
    <citation type="submission" date="2019-08" db="EMBL/GenBank/DDBJ databases">
        <authorList>
            <person name="Guy L."/>
        </authorList>
    </citation>
    <scope>NUCLEOTIDE SEQUENCE [LARGE SCALE GENOMIC DNA]</scope>
    <source>
        <strain evidence="9 10">SGT-108</strain>
    </source>
</reference>
<dbReference type="EC" id="2.3.1.39" evidence="1 6"/>
<evidence type="ECO:0000313" key="10">
    <source>
        <dbReference type="Proteomes" id="UP000324194"/>
    </source>
</evidence>
<proteinExistence type="inferred from homology"/>
<evidence type="ECO:0000256" key="3">
    <source>
        <dbReference type="ARBA" id="ARBA00022679"/>
    </source>
</evidence>
<comment type="catalytic activity">
    <reaction evidence="5 6">
        <text>holo-[ACP] + malonyl-CoA = malonyl-[ACP] + CoA</text>
        <dbReference type="Rhea" id="RHEA:41792"/>
        <dbReference type="Rhea" id="RHEA-COMP:9623"/>
        <dbReference type="Rhea" id="RHEA-COMP:9685"/>
        <dbReference type="ChEBI" id="CHEBI:57287"/>
        <dbReference type="ChEBI" id="CHEBI:57384"/>
        <dbReference type="ChEBI" id="CHEBI:64479"/>
        <dbReference type="ChEBI" id="CHEBI:78449"/>
        <dbReference type="EC" id="2.3.1.39"/>
    </reaction>
</comment>
<dbReference type="InterPro" id="IPR050858">
    <property type="entry name" value="Mal-CoA-ACP_Trans/PKS_FabD"/>
</dbReference>
<dbReference type="EMBL" id="LR699120">
    <property type="protein sequence ID" value="VVC77178.1"/>
    <property type="molecule type" value="Genomic_DNA"/>
</dbReference>
<dbReference type="NCBIfam" id="TIGR00128">
    <property type="entry name" value="fabD"/>
    <property type="match status" value="1"/>
</dbReference>
<keyword evidence="10" id="KW-1185">Reference proteome</keyword>
<dbReference type="SUPFAM" id="SSF55048">
    <property type="entry name" value="Probable ACP-binding domain of malonyl-CoA ACP transacylase"/>
    <property type="match status" value="1"/>
</dbReference>
<dbReference type="PANTHER" id="PTHR42681">
    <property type="entry name" value="MALONYL-COA-ACYL CARRIER PROTEIN TRANSACYLASE, MITOCHONDRIAL"/>
    <property type="match status" value="1"/>
</dbReference>
<organism evidence="9 10">
    <name type="scientific">Aquicella siphonis</name>
    <dbReference type="NCBI Taxonomy" id="254247"/>
    <lineage>
        <taxon>Bacteria</taxon>
        <taxon>Pseudomonadati</taxon>
        <taxon>Pseudomonadota</taxon>
        <taxon>Gammaproteobacteria</taxon>
        <taxon>Legionellales</taxon>
        <taxon>Coxiellaceae</taxon>
        <taxon>Aquicella</taxon>
    </lineage>
</organism>
<gene>
    <name evidence="9" type="primary">pksC</name>
    <name evidence="9" type="ORF">AQUSIP_25050</name>
</gene>
<accession>A0A5E4PKU2</accession>
<evidence type="ECO:0000256" key="6">
    <source>
        <dbReference type="PIRNR" id="PIRNR000446"/>
    </source>
</evidence>
<name>A0A5E4PKU2_9COXI</name>
<evidence type="ECO:0000256" key="4">
    <source>
        <dbReference type="ARBA" id="ARBA00023315"/>
    </source>
</evidence>
<feature type="active site" evidence="7">
    <location>
        <position position="87"/>
    </location>
</feature>
<dbReference type="InterPro" id="IPR016036">
    <property type="entry name" value="Malonyl_transacylase_ACP-bd"/>
</dbReference>
<dbReference type="OrthoDB" id="9808564at2"/>
<dbReference type="PIRSF" id="PIRSF000446">
    <property type="entry name" value="Mct"/>
    <property type="match status" value="1"/>
</dbReference>
<sequence>MLAYLFPGQGSQVRGMGGDLFDEFPDHVALADDILGYSIKKLCLQDPDQQLNQTQYTQPALYVVNALSYFKQLKMDGPRPDFVCGHSLGEYNALLAAKVFDFGTGLKLVKMRGELMSRVRDGGMTAVLGLTITEIQNLLHQHGLHSIFIANYNTHTQIVISGPQKDLNHACSIFRENTSASCIPLKVSGAFHSPYMSEAQQQFSEFLEEFQFHVPAVPVIANLNASPYHPAVIRTNLSAQITHTVKWTSIIDYLLTHKGITLKEIGPGQVLSGLLASIKAARISRESIKSASV</sequence>
<evidence type="ECO:0000259" key="8">
    <source>
        <dbReference type="SMART" id="SM00827"/>
    </source>
</evidence>
<keyword evidence="3 6" id="KW-0808">Transferase</keyword>
<dbReference type="PANTHER" id="PTHR42681:SF1">
    <property type="entry name" value="MALONYL-COA-ACYL CARRIER PROTEIN TRANSACYLASE, MITOCHONDRIAL"/>
    <property type="match status" value="1"/>
</dbReference>
<dbReference type="SMART" id="SM00827">
    <property type="entry name" value="PKS_AT"/>
    <property type="match status" value="1"/>
</dbReference>
<dbReference type="Gene3D" id="3.30.70.250">
    <property type="entry name" value="Malonyl-CoA ACP transacylase, ACP-binding"/>
    <property type="match status" value="1"/>
</dbReference>
<dbReference type="InterPro" id="IPR001227">
    <property type="entry name" value="Ac_transferase_dom_sf"/>
</dbReference>
<dbReference type="InterPro" id="IPR016035">
    <property type="entry name" value="Acyl_Trfase/lysoPLipase"/>
</dbReference>
<dbReference type="AlphaFoldDB" id="A0A5E4PKU2"/>
<feature type="domain" description="Malonyl-CoA:ACP transacylase (MAT)" evidence="8">
    <location>
        <begin position="5"/>
        <end position="287"/>
    </location>
</feature>
<keyword evidence="4 6" id="KW-0012">Acyltransferase</keyword>
<dbReference type="InterPro" id="IPR014043">
    <property type="entry name" value="Acyl_transferase_dom"/>
</dbReference>
<evidence type="ECO:0000256" key="2">
    <source>
        <dbReference type="ARBA" id="ARBA00018953"/>
    </source>
</evidence>
<dbReference type="RefSeq" id="WP_148340570.1">
    <property type="nucleotide sequence ID" value="NZ_LR699120.1"/>
</dbReference>